<sequence length="219" mass="24807">MVGCFILFYVLHENVVFQKYLVFAFCVCLCRGSPEADLLTTLKAEQIPLNAQVLSGPPLVEYLQKSQKLFEVSATPTKRDFQHRLMDLMFVDQNRNPPVDEADDNWDDIPESFDARVQWHNCSSLFYIRDQANCGSCWAVSSAAAMSDRICIASHGAKQVQINDFVLLSDQDMLACCSWCGYGCEGGWPLKAWEYFADEGVVTGGNYRKKVIIICFHYL</sequence>
<evidence type="ECO:0000256" key="2">
    <source>
        <dbReference type="ARBA" id="ARBA00022670"/>
    </source>
</evidence>
<organism evidence="6 7">
    <name type="scientific">Teladorsagia circumcincta</name>
    <name type="common">Brown stomach worm</name>
    <name type="synonym">Ostertagia circumcincta</name>
    <dbReference type="NCBI Taxonomy" id="45464"/>
    <lineage>
        <taxon>Eukaryota</taxon>
        <taxon>Metazoa</taxon>
        <taxon>Ecdysozoa</taxon>
        <taxon>Nematoda</taxon>
        <taxon>Chromadorea</taxon>
        <taxon>Rhabditida</taxon>
        <taxon>Rhabditina</taxon>
        <taxon>Rhabditomorpha</taxon>
        <taxon>Strongyloidea</taxon>
        <taxon>Trichostrongylidae</taxon>
        <taxon>Teladorsagia</taxon>
    </lineage>
</organism>
<keyword evidence="7" id="KW-1185">Reference proteome</keyword>
<dbReference type="PROSITE" id="PS00139">
    <property type="entry name" value="THIOL_PROTEASE_CYS"/>
    <property type="match status" value="1"/>
</dbReference>
<feature type="domain" description="Peptidase C1A papain C-terminal" evidence="5">
    <location>
        <begin position="109"/>
        <end position="214"/>
    </location>
</feature>
<keyword evidence="2 6" id="KW-0645">Protease</keyword>
<comment type="similarity">
    <text evidence="1">Belongs to the peptidase C1 family.</text>
</comment>
<dbReference type="InterPro" id="IPR013128">
    <property type="entry name" value="Peptidase_C1A"/>
</dbReference>
<evidence type="ECO:0000256" key="3">
    <source>
        <dbReference type="ARBA" id="ARBA00022801"/>
    </source>
</evidence>
<dbReference type="Proteomes" id="UP000230423">
    <property type="component" value="Unassembled WGS sequence"/>
</dbReference>
<keyword evidence="4" id="KW-0788">Thiol protease</keyword>
<evidence type="ECO:0000313" key="7">
    <source>
        <dbReference type="Proteomes" id="UP000230423"/>
    </source>
</evidence>
<gene>
    <name evidence="6" type="ORF">TELCIR_07129</name>
</gene>
<dbReference type="Gene3D" id="3.90.70.10">
    <property type="entry name" value="Cysteine proteinases"/>
    <property type="match status" value="1"/>
</dbReference>
<evidence type="ECO:0000259" key="5">
    <source>
        <dbReference type="SMART" id="SM00645"/>
    </source>
</evidence>
<dbReference type="InterPro" id="IPR000668">
    <property type="entry name" value="Peptidase_C1A_C"/>
</dbReference>
<name>A0A2G9UL68_TELCI</name>
<dbReference type="InterPro" id="IPR000169">
    <property type="entry name" value="Pept_cys_AS"/>
</dbReference>
<dbReference type="PANTHER" id="PTHR12411">
    <property type="entry name" value="CYSTEINE PROTEASE FAMILY C1-RELATED"/>
    <property type="match status" value="1"/>
</dbReference>
<dbReference type="SUPFAM" id="SSF54001">
    <property type="entry name" value="Cysteine proteinases"/>
    <property type="match status" value="1"/>
</dbReference>
<dbReference type="InterPro" id="IPR038765">
    <property type="entry name" value="Papain-like_cys_pep_sf"/>
</dbReference>
<evidence type="ECO:0000256" key="4">
    <source>
        <dbReference type="ARBA" id="ARBA00022807"/>
    </source>
</evidence>
<keyword evidence="3" id="KW-0378">Hydrolase</keyword>
<dbReference type="Pfam" id="PF00112">
    <property type="entry name" value="Peptidase_C1"/>
    <property type="match status" value="1"/>
</dbReference>
<evidence type="ECO:0000256" key="1">
    <source>
        <dbReference type="ARBA" id="ARBA00008455"/>
    </source>
</evidence>
<dbReference type="OrthoDB" id="5850821at2759"/>
<dbReference type="EMBL" id="KZ346094">
    <property type="protein sequence ID" value="PIO70985.1"/>
    <property type="molecule type" value="Genomic_DNA"/>
</dbReference>
<dbReference type="GO" id="GO:0006508">
    <property type="term" value="P:proteolysis"/>
    <property type="evidence" value="ECO:0007669"/>
    <property type="project" value="UniProtKB-KW"/>
</dbReference>
<dbReference type="SMART" id="SM00645">
    <property type="entry name" value="Pept_C1"/>
    <property type="match status" value="1"/>
</dbReference>
<evidence type="ECO:0000313" key="6">
    <source>
        <dbReference type="EMBL" id="PIO70985.1"/>
    </source>
</evidence>
<reference evidence="6 7" key="1">
    <citation type="submission" date="2015-09" db="EMBL/GenBank/DDBJ databases">
        <title>Draft genome of the parasitic nematode Teladorsagia circumcincta isolate WARC Sus (inbred).</title>
        <authorList>
            <person name="Mitreva M."/>
        </authorList>
    </citation>
    <scope>NUCLEOTIDE SEQUENCE [LARGE SCALE GENOMIC DNA]</scope>
    <source>
        <strain evidence="6 7">S</strain>
    </source>
</reference>
<accession>A0A2G9UL68</accession>
<dbReference type="GO" id="GO:0008234">
    <property type="term" value="F:cysteine-type peptidase activity"/>
    <property type="evidence" value="ECO:0007669"/>
    <property type="project" value="UniProtKB-KW"/>
</dbReference>
<dbReference type="AlphaFoldDB" id="A0A2G9UL68"/>
<protein>
    <submittedName>
        <fullName evidence="6">Papain family cysteine protease</fullName>
    </submittedName>
</protein>
<proteinExistence type="inferred from homology"/>